<organism evidence="4">
    <name type="scientific">freshwater metagenome</name>
    <dbReference type="NCBI Taxonomy" id="449393"/>
    <lineage>
        <taxon>unclassified sequences</taxon>
        <taxon>metagenomes</taxon>
        <taxon>ecological metagenomes</taxon>
    </lineage>
</organism>
<reference evidence="4" key="1">
    <citation type="submission" date="2020-05" db="EMBL/GenBank/DDBJ databases">
        <authorList>
            <person name="Chiriac C."/>
            <person name="Salcher M."/>
            <person name="Ghai R."/>
            <person name="Kavagutti S V."/>
        </authorList>
    </citation>
    <scope>NUCLEOTIDE SEQUENCE</scope>
</reference>
<evidence type="ECO:0000313" key="3">
    <source>
        <dbReference type="EMBL" id="CAB4655109.1"/>
    </source>
</evidence>
<name>A0A6J7FZ86_9ZZZZ</name>
<evidence type="ECO:0000313" key="2">
    <source>
        <dbReference type="EMBL" id="CAB4619508.1"/>
    </source>
</evidence>
<accession>A0A6J7FZ86</accession>
<dbReference type="AlphaFoldDB" id="A0A6J7FZ86"/>
<dbReference type="EMBL" id="CAEZVB010000022">
    <property type="protein sequence ID" value="CAB4619508.1"/>
    <property type="molecule type" value="Genomic_DNA"/>
</dbReference>
<dbReference type="Pfam" id="PF13490">
    <property type="entry name" value="zf-HC2"/>
    <property type="match status" value="1"/>
</dbReference>
<gene>
    <name evidence="2" type="ORF">UFOPK1908_00651</name>
    <name evidence="3" type="ORF">UFOPK2282_00170</name>
    <name evidence="4" type="ORF">UFOPK3576_00300</name>
</gene>
<protein>
    <submittedName>
        <fullName evidence="4">Unannotated protein</fullName>
    </submittedName>
</protein>
<feature type="domain" description="Putative zinc-finger" evidence="1">
    <location>
        <begin position="11"/>
        <end position="44"/>
    </location>
</feature>
<evidence type="ECO:0000259" key="1">
    <source>
        <dbReference type="Pfam" id="PF13490"/>
    </source>
</evidence>
<dbReference type="InterPro" id="IPR027383">
    <property type="entry name" value="Znf_put"/>
</dbReference>
<dbReference type="EMBL" id="CAFBMO010000007">
    <property type="protein sequence ID" value="CAB4897920.1"/>
    <property type="molecule type" value="Genomic_DNA"/>
</dbReference>
<dbReference type="EMBL" id="CAEZWR010000012">
    <property type="protein sequence ID" value="CAB4655109.1"/>
    <property type="molecule type" value="Genomic_DNA"/>
</dbReference>
<sequence length="86" mass="10016">MSCGNHHDVPCVQIHAWMWIYLDNELEQESAHLVGHHLEECPPCSDQFTAERIIQTRIRQCSETVQTPEGLRTRIFTQIQQTVTDQ</sequence>
<proteinExistence type="predicted"/>
<evidence type="ECO:0000313" key="4">
    <source>
        <dbReference type="EMBL" id="CAB4897920.1"/>
    </source>
</evidence>